<dbReference type="GO" id="GO:0005975">
    <property type="term" value="P:carbohydrate metabolic process"/>
    <property type="evidence" value="ECO:0007669"/>
    <property type="project" value="InterPro"/>
</dbReference>
<dbReference type="PANTHER" id="PTHR31609:SF1">
    <property type="entry name" value="CARBOHYDRATE DEACETYLASE"/>
    <property type="match status" value="1"/>
</dbReference>
<dbReference type="InterPro" id="IPR011330">
    <property type="entry name" value="Glyco_hydro/deAcase_b/a-brl"/>
</dbReference>
<evidence type="ECO:0000256" key="4">
    <source>
        <dbReference type="ARBA" id="ARBA00022842"/>
    </source>
</evidence>
<evidence type="ECO:0000256" key="2">
    <source>
        <dbReference type="ARBA" id="ARBA00022723"/>
    </source>
</evidence>
<keyword evidence="2" id="KW-0479">Metal-binding</keyword>
<dbReference type="EMBL" id="SSDS01000052">
    <property type="protein sequence ID" value="TXG77165.1"/>
    <property type="molecule type" value="Genomic_DNA"/>
</dbReference>
<evidence type="ECO:0000256" key="1">
    <source>
        <dbReference type="ARBA" id="ARBA00001946"/>
    </source>
</evidence>
<evidence type="ECO:0000313" key="6">
    <source>
        <dbReference type="EMBL" id="TXG77165.1"/>
    </source>
</evidence>
<proteinExistence type="predicted"/>
<reference evidence="6 7" key="1">
    <citation type="submission" date="2018-09" db="EMBL/GenBank/DDBJ databases">
        <title>Metagenome Assembled Genomes from an Advanced Water Purification Facility.</title>
        <authorList>
            <person name="Stamps B.W."/>
            <person name="Spear J.R."/>
        </authorList>
    </citation>
    <scope>NUCLEOTIDE SEQUENCE [LARGE SCALE GENOMIC DNA]</scope>
    <source>
        <strain evidence="6">Bin_63_2</strain>
    </source>
</reference>
<sequence length="210" mass="24088">MTAPKLIITADDYGMSPLFNRGIEELASLGLITGISVMIKRPFVYPEKLRSLKISLGLHLELEPVAKKEDIVYQITLFQEKFGRLPVYLDGHQHQHLTAENLPLILAVAKKYQLPVRSRFSEDREKLRLAAIATPDTFISWHPTRIPTLEERMKQALQFPVSELVVHPGYFDPRCDYPYNQEREAELGFLQSSSFQEMITPFVLTNFTAI</sequence>
<evidence type="ECO:0000256" key="3">
    <source>
        <dbReference type="ARBA" id="ARBA00022801"/>
    </source>
</evidence>
<organism evidence="6 7">
    <name type="scientific">Candidatus Dojkabacteria bacterium</name>
    <dbReference type="NCBI Taxonomy" id="2099670"/>
    <lineage>
        <taxon>Bacteria</taxon>
        <taxon>Candidatus Dojkabacteria</taxon>
    </lineage>
</organism>
<dbReference type="Proteomes" id="UP000321026">
    <property type="component" value="Unassembled WGS sequence"/>
</dbReference>
<gene>
    <name evidence="6" type="ORF">E6Q11_03290</name>
</gene>
<dbReference type="AlphaFoldDB" id="A0A5C7J6I5"/>
<dbReference type="Pfam" id="PF04794">
    <property type="entry name" value="YdjC"/>
    <property type="match status" value="2"/>
</dbReference>
<dbReference type="GO" id="GO:0046872">
    <property type="term" value="F:metal ion binding"/>
    <property type="evidence" value="ECO:0007669"/>
    <property type="project" value="UniProtKB-KW"/>
</dbReference>
<dbReference type="SUPFAM" id="SSF88713">
    <property type="entry name" value="Glycoside hydrolase/deacetylase"/>
    <property type="match status" value="1"/>
</dbReference>
<dbReference type="Gene3D" id="3.20.20.370">
    <property type="entry name" value="Glycoside hydrolase/deacetylase"/>
    <property type="match status" value="1"/>
</dbReference>
<comment type="caution">
    <text evidence="6">The sequence shown here is derived from an EMBL/GenBank/DDBJ whole genome shotgun (WGS) entry which is preliminary data.</text>
</comment>
<keyword evidence="3" id="KW-0378">Hydrolase</keyword>
<name>A0A5C7J6I5_9BACT</name>
<keyword evidence="5" id="KW-0119">Carbohydrate metabolism</keyword>
<evidence type="ECO:0000313" key="7">
    <source>
        <dbReference type="Proteomes" id="UP000321026"/>
    </source>
</evidence>
<dbReference type="GO" id="GO:0019213">
    <property type="term" value="F:deacetylase activity"/>
    <property type="evidence" value="ECO:0007669"/>
    <property type="project" value="TreeGrafter"/>
</dbReference>
<keyword evidence="4" id="KW-0460">Magnesium</keyword>
<protein>
    <submittedName>
        <fullName evidence="6">ChbG/HpnK family deacetylase</fullName>
    </submittedName>
</protein>
<dbReference type="GO" id="GO:0016787">
    <property type="term" value="F:hydrolase activity"/>
    <property type="evidence" value="ECO:0007669"/>
    <property type="project" value="UniProtKB-KW"/>
</dbReference>
<dbReference type="PANTHER" id="PTHR31609">
    <property type="entry name" value="YDJC DEACETYLASE FAMILY MEMBER"/>
    <property type="match status" value="1"/>
</dbReference>
<dbReference type="InterPro" id="IPR006879">
    <property type="entry name" value="YdjC-like"/>
</dbReference>
<evidence type="ECO:0000256" key="5">
    <source>
        <dbReference type="ARBA" id="ARBA00023277"/>
    </source>
</evidence>
<accession>A0A5C7J6I5</accession>
<comment type="cofactor">
    <cofactor evidence="1">
        <name>Mg(2+)</name>
        <dbReference type="ChEBI" id="CHEBI:18420"/>
    </cofactor>
</comment>